<dbReference type="Antibodypedia" id="20836">
    <property type="antibodies" value="108 antibodies from 17 providers"/>
</dbReference>
<feature type="non-terminal residue" evidence="1">
    <location>
        <position position="1"/>
    </location>
</feature>
<organism evidence="1 3">
    <name type="scientific">Mus musculus</name>
    <name type="common">Mouse</name>
    <dbReference type="NCBI Taxonomy" id="10090"/>
    <lineage>
        <taxon>Eukaryota</taxon>
        <taxon>Metazoa</taxon>
        <taxon>Chordata</taxon>
        <taxon>Craniata</taxon>
        <taxon>Vertebrata</taxon>
        <taxon>Euteleostomi</taxon>
        <taxon>Mammalia</taxon>
        <taxon>Eutheria</taxon>
        <taxon>Euarchontoglires</taxon>
        <taxon>Glires</taxon>
        <taxon>Rodentia</taxon>
        <taxon>Myomorpha</taxon>
        <taxon>Muroidea</taxon>
        <taxon>Muridae</taxon>
        <taxon>Murinae</taxon>
        <taxon>Mus</taxon>
        <taxon>Mus</taxon>
    </lineage>
</organism>
<proteinExistence type="predicted"/>
<sequence>LLLETPLIVKVWFSNNTFSISLFVTWKISHSAFQS</sequence>
<keyword evidence="3" id="KW-1185">Reference proteome</keyword>
<reference evidence="1 3" key="1">
    <citation type="journal article" date="2009" name="PLoS Biol.">
        <title>Lineage-specific biology revealed by a finished genome assembly of the mouse.</title>
        <authorList>
            <consortium name="Mouse Genome Sequencing Consortium"/>
            <person name="Church D.M."/>
            <person name="Goodstadt L."/>
            <person name="Hillier L.W."/>
            <person name="Zody M.C."/>
            <person name="Goldstein S."/>
            <person name="She X."/>
            <person name="Bult C.J."/>
            <person name="Agarwala R."/>
            <person name="Cherry J.L."/>
            <person name="DiCuccio M."/>
            <person name="Hlavina W."/>
            <person name="Kapustin Y."/>
            <person name="Meric P."/>
            <person name="Maglott D."/>
            <person name="Birtle Z."/>
            <person name="Marques A.C."/>
            <person name="Graves T."/>
            <person name="Zhou S."/>
            <person name="Teague B."/>
            <person name="Potamousis K."/>
            <person name="Churas C."/>
            <person name="Place M."/>
            <person name="Herschleb J."/>
            <person name="Runnheim R."/>
            <person name="Forrest D."/>
            <person name="Amos-Landgraf J."/>
            <person name="Schwartz D.C."/>
            <person name="Cheng Z."/>
            <person name="Lindblad-Toh K."/>
            <person name="Eichler E.E."/>
            <person name="Ponting C.P."/>
        </authorList>
    </citation>
    <scope>NUCLEOTIDE SEQUENCE [LARGE SCALE GENOMIC DNA]</scope>
    <source>
        <strain evidence="1 3">C57BL/6J</strain>
    </source>
</reference>
<dbReference type="HOGENOM" id="CLU_3370952_0_0_1"/>
<dbReference type="ExpressionAtlas" id="F6XUM6">
    <property type="expression patterns" value="baseline and differential"/>
</dbReference>
<dbReference type="VEuPathDB" id="HostDB:ENSMUSG00000026491"/>
<evidence type="ECO:0000313" key="1">
    <source>
        <dbReference type="Ensembl" id="ENSMUSP00000120551.2"/>
    </source>
</evidence>
<dbReference type="MGI" id="MGI:1915033">
    <property type="gene designation" value="Ahctf1"/>
</dbReference>
<dbReference type="GeneTree" id="ENSGT00390000018900"/>
<evidence type="ECO:0000313" key="2">
    <source>
        <dbReference type="MGI" id="MGI:1915033"/>
    </source>
</evidence>
<accession>F6XUM6</accession>
<name>F6XUM6_MOUSE</name>
<reference evidence="1 3" key="2">
    <citation type="journal article" date="2011" name="PLoS Biol.">
        <title>Modernizing reference genome assemblies.</title>
        <authorList>
            <person name="Church D.M."/>
            <person name="Schneider V.A."/>
            <person name="Graves T."/>
            <person name="Auger K."/>
            <person name="Cunningham F."/>
            <person name="Bouk N."/>
            <person name="Chen H.C."/>
            <person name="Agarwala R."/>
            <person name="McLaren W.M."/>
            <person name="Ritchie G.R."/>
            <person name="Albracht D."/>
            <person name="Kremitzki M."/>
            <person name="Rock S."/>
            <person name="Kotkiewicz H."/>
            <person name="Kremitzki C."/>
            <person name="Wollam A."/>
            <person name="Trani L."/>
            <person name="Fulton L."/>
            <person name="Fulton R."/>
            <person name="Matthews L."/>
            <person name="Whitehead S."/>
            <person name="Chow W."/>
            <person name="Torrance J."/>
            <person name="Dunn M."/>
            <person name="Harden G."/>
            <person name="Threadgold G."/>
            <person name="Wood J."/>
            <person name="Collins J."/>
            <person name="Heath P."/>
            <person name="Griffiths G."/>
            <person name="Pelan S."/>
            <person name="Grafham D."/>
            <person name="Eichler E.E."/>
            <person name="Weinstock G."/>
            <person name="Mardis E.R."/>
            <person name="Wilson R.K."/>
            <person name="Howe K."/>
            <person name="Flicek P."/>
            <person name="Hubbard T."/>
        </authorList>
    </citation>
    <scope>NUCLEOTIDE SEQUENCE [LARGE SCALE GENOMIC DNA]</scope>
    <source>
        <strain evidence="1 3">C57BL/6J</strain>
    </source>
</reference>
<protein>
    <submittedName>
        <fullName evidence="1">AT hook containing transcription factor 1</fullName>
    </submittedName>
</protein>
<dbReference type="Bgee" id="ENSMUSG00000026491">
    <property type="expression patterns" value="Expressed in embryonic post-anal tail and 269 other cell types or tissues"/>
</dbReference>
<dbReference type="AlphaFoldDB" id="F6XUM6"/>
<dbReference type="AGR" id="MGI:1915033"/>
<reference evidence="1" key="4">
    <citation type="submission" date="2025-09" db="UniProtKB">
        <authorList>
            <consortium name="Ensembl"/>
        </authorList>
    </citation>
    <scope>IDENTIFICATION</scope>
    <source>
        <strain evidence="1">C57BL/6J</strain>
    </source>
</reference>
<gene>
    <name evidence="1 2" type="primary">Ahctf1</name>
</gene>
<evidence type="ECO:0000313" key="3">
    <source>
        <dbReference type="Proteomes" id="UP000000589"/>
    </source>
</evidence>
<dbReference type="Proteomes" id="UP000000589">
    <property type="component" value="Chromosome 1"/>
</dbReference>
<reference evidence="1" key="3">
    <citation type="submission" date="2025-08" db="UniProtKB">
        <authorList>
            <consortium name="Ensembl"/>
        </authorList>
    </citation>
    <scope>IDENTIFICATION</scope>
    <source>
        <strain evidence="1">C57BL/6J</strain>
    </source>
</reference>
<dbReference type="Ensembl" id="ENSMUST00000127250.2">
    <property type="protein sequence ID" value="ENSMUSP00000120551.2"/>
    <property type="gene ID" value="ENSMUSG00000026491.14"/>
</dbReference>